<evidence type="ECO:0000256" key="1">
    <source>
        <dbReference type="SAM" id="Phobius"/>
    </source>
</evidence>
<feature type="transmembrane region" description="Helical" evidence="1">
    <location>
        <begin position="61"/>
        <end position="84"/>
    </location>
</feature>
<keyword evidence="1" id="KW-0472">Membrane</keyword>
<keyword evidence="1" id="KW-1133">Transmembrane helix</keyword>
<dbReference type="AlphaFoldDB" id="A0A1M8A969"/>
<evidence type="ECO:0000313" key="3">
    <source>
        <dbReference type="Proteomes" id="UP000186303"/>
    </source>
</evidence>
<dbReference type="OMA" id="SIHYVFR"/>
<evidence type="ECO:0000313" key="2">
    <source>
        <dbReference type="EMBL" id="SHO78734.1"/>
    </source>
</evidence>
<accession>A0A1M8A969</accession>
<organism evidence="2 3">
    <name type="scientific">Malassezia sympodialis (strain ATCC 42132)</name>
    <name type="common">Atopic eczema-associated yeast</name>
    <dbReference type="NCBI Taxonomy" id="1230383"/>
    <lineage>
        <taxon>Eukaryota</taxon>
        <taxon>Fungi</taxon>
        <taxon>Dikarya</taxon>
        <taxon>Basidiomycota</taxon>
        <taxon>Ustilaginomycotina</taxon>
        <taxon>Malasseziomycetes</taxon>
        <taxon>Malasseziales</taxon>
        <taxon>Malasseziaceae</taxon>
        <taxon>Malassezia</taxon>
    </lineage>
</organism>
<dbReference type="PANTHER" id="PTHR37992">
    <property type="entry name" value="EXPRESSED PROTEIN"/>
    <property type="match status" value="1"/>
</dbReference>
<dbReference type="InterPro" id="IPR013920">
    <property type="entry name" value="DUF1774_fun"/>
</dbReference>
<dbReference type="EMBL" id="LT671824">
    <property type="protein sequence ID" value="SHO78734.1"/>
    <property type="molecule type" value="Genomic_DNA"/>
</dbReference>
<protein>
    <submittedName>
        <fullName evidence="2">Uncharacterized protein</fullName>
    </submittedName>
</protein>
<sequence>MSVTGPHTRTEAEVLDREAVHIPPRESDTEECRREDDSHERVTLTPGQRKSLVFLQMNTPVSLLCCIATALFVTLIVPSIHYVFRNQPTYFTMAPRMELAYFAVMMVFQIGFCILALITPNPHTQLCIVEGTGSRLAIENYLIAMWLFCRVMDTSASLRMGVLALAIILVMSIINAVVLRTKYQPRWMHPFELVLVHIPNKLITVLVSQVLIWDTLMLAWGWDRSNGRDALAQGLWISIIVQVIMGIVLAVWVAQTSDVSVYAASMFLDAAILKFQKMPVIGPNSRPFVLTAIICVSMTVRTVCLVIPGLLKHGCLIICHTHRHHLPDETHPDTLVEESAERETTAPAVAYVPTTAADANESTRLVQQADPSYGGL</sequence>
<feature type="transmembrane region" description="Helical" evidence="1">
    <location>
        <begin position="201"/>
        <end position="222"/>
    </location>
</feature>
<gene>
    <name evidence="2" type="ORF">MSYG_3081</name>
</gene>
<dbReference type="OrthoDB" id="3342455at2759"/>
<reference evidence="3" key="1">
    <citation type="journal article" date="2017" name="Nucleic Acids Res.">
        <title>Proteogenomics produces comprehensive and highly accurate protein-coding gene annotation in a complete genome assembly of Malassezia sympodialis.</title>
        <authorList>
            <person name="Zhu Y."/>
            <person name="Engstroem P.G."/>
            <person name="Tellgren-Roth C."/>
            <person name="Baudo C.D."/>
            <person name="Kennell J.C."/>
            <person name="Sun S."/>
            <person name="Billmyre R.B."/>
            <person name="Schroeder M.S."/>
            <person name="Andersson A."/>
            <person name="Holm T."/>
            <person name="Sigurgeirsson B."/>
            <person name="Wu G."/>
            <person name="Sankaranarayanan S.R."/>
            <person name="Siddharthan R."/>
            <person name="Sanyal K."/>
            <person name="Lundeberg J."/>
            <person name="Nystedt B."/>
            <person name="Boekhout T."/>
            <person name="Dawson T.L. Jr."/>
            <person name="Heitman J."/>
            <person name="Scheynius A."/>
            <person name="Lehtioe J."/>
        </authorList>
    </citation>
    <scope>NUCLEOTIDE SEQUENCE [LARGE SCALE GENOMIC DNA]</scope>
    <source>
        <strain evidence="3">ATCC 42132</strain>
    </source>
</reference>
<feature type="transmembrane region" description="Helical" evidence="1">
    <location>
        <begin position="99"/>
        <end position="120"/>
    </location>
</feature>
<feature type="transmembrane region" description="Helical" evidence="1">
    <location>
        <begin position="288"/>
        <end position="311"/>
    </location>
</feature>
<dbReference type="STRING" id="1230383.A0A1M8A969"/>
<dbReference type="Proteomes" id="UP000186303">
    <property type="component" value="Chromosome 4"/>
</dbReference>
<dbReference type="PANTHER" id="PTHR37992:SF1">
    <property type="entry name" value="DUF1774-DOMAIN-CONTAINING PROTEIN"/>
    <property type="match status" value="1"/>
</dbReference>
<proteinExistence type="predicted"/>
<keyword evidence="1" id="KW-0812">Transmembrane</keyword>
<name>A0A1M8A969_MALS4</name>
<feature type="transmembrane region" description="Helical" evidence="1">
    <location>
        <begin position="234"/>
        <end position="253"/>
    </location>
</feature>
<dbReference type="VEuPathDB" id="FungiDB:MSYG_3081"/>
<feature type="transmembrane region" description="Helical" evidence="1">
    <location>
        <begin position="161"/>
        <end position="181"/>
    </location>
</feature>
<keyword evidence="3" id="KW-1185">Reference proteome</keyword>